<name>A0A9W9IMI9_9EURO</name>
<sequence length="531" mass="60241">MALPPTPSPSLEESMAPVLRDSHNVEVLDLDLRPHGTVDIYDDHRPSVESHALQPRDGKDRFQKFALIVAGALGPVALAGGWLTRSEEEKEFGKALILEAAIPATIVLILGLAGMAWSIPYESNKKTLEDWQQVNEIMQARLDRIKLEEEEKKIKSQMKQEEQSRELDLEKKRIEIKHAEEKGKLEIRKLRAETQSAELGLREAQRKGALDENLEDLKAEFRVYQEILNFKSPGWDSEITKLFDGYPKAKNRAARQKTLRKLRELLDKRTKEIQQMRKDADDWNEKWGGKDKAELAKAMALFEDKYNEEPTPKRAGRRRRRASSILPTLIEEKNTSCDVNICHRVWYTGHRPEINKRSKSSSALKDTIHDVHITPPDFEFGPDGSLQRRGDGGDPSNKPEGENADSGYESNNDISETECDMNGEVDGKKISMHSRVLVQGGGDLGSLALLHPLGEKGVSQMLAYDMKSYEKVKRSEQDSSKMYEPGLTCMKLDLSDGEPAAWVAYTLSEDDRFAKWKPSDLLNKCREQKYS</sequence>
<feature type="coiled-coil region" evidence="1">
    <location>
        <begin position="128"/>
        <end position="207"/>
    </location>
</feature>
<evidence type="ECO:0000256" key="3">
    <source>
        <dbReference type="SAM" id="Phobius"/>
    </source>
</evidence>
<keyword evidence="3" id="KW-1133">Transmembrane helix</keyword>
<feature type="coiled-coil region" evidence="1">
    <location>
        <begin position="259"/>
        <end position="286"/>
    </location>
</feature>
<reference evidence="4" key="1">
    <citation type="submission" date="2022-11" db="EMBL/GenBank/DDBJ databases">
        <authorList>
            <person name="Petersen C."/>
        </authorList>
    </citation>
    <scope>NUCLEOTIDE SEQUENCE</scope>
    <source>
        <strain evidence="4">IBT 21917</strain>
    </source>
</reference>
<accession>A0A9W9IMI9</accession>
<keyword evidence="1" id="KW-0175">Coiled coil</keyword>
<comment type="caution">
    <text evidence="4">The sequence shown here is derived from an EMBL/GenBank/DDBJ whole genome shotgun (WGS) entry which is preliminary data.</text>
</comment>
<proteinExistence type="predicted"/>
<protein>
    <submittedName>
        <fullName evidence="4">Uncharacterized protein</fullName>
    </submittedName>
</protein>
<keyword evidence="3" id="KW-0812">Transmembrane</keyword>
<reference evidence="4" key="2">
    <citation type="journal article" date="2023" name="IMA Fungus">
        <title>Comparative genomic study of the Penicillium genus elucidates a diverse pangenome and 15 lateral gene transfer events.</title>
        <authorList>
            <person name="Petersen C."/>
            <person name="Sorensen T."/>
            <person name="Nielsen M.R."/>
            <person name="Sondergaard T.E."/>
            <person name="Sorensen J.L."/>
            <person name="Fitzpatrick D.A."/>
            <person name="Frisvad J.C."/>
            <person name="Nielsen K.L."/>
        </authorList>
    </citation>
    <scope>NUCLEOTIDE SEQUENCE</scope>
    <source>
        <strain evidence="4">IBT 21917</strain>
    </source>
</reference>
<evidence type="ECO:0000313" key="4">
    <source>
        <dbReference type="EMBL" id="KAJ5180572.1"/>
    </source>
</evidence>
<feature type="transmembrane region" description="Helical" evidence="3">
    <location>
        <begin position="96"/>
        <end position="117"/>
    </location>
</feature>
<keyword evidence="5" id="KW-1185">Reference proteome</keyword>
<dbReference type="Proteomes" id="UP001146351">
    <property type="component" value="Unassembled WGS sequence"/>
</dbReference>
<organism evidence="4 5">
    <name type="scientific">Penicillium capsulatum</name>
    <dbReference type="NCBI Taxonomy" id="69766"/>
    <lineage>
        <taxon>Eukaryota</taxon>
        <taxon>Fungi</taxon>
        <taxon>Dikarya</taxon>
        <taxon>Ascomycota</taxon>
        <taxon>Pezizomycotina</taxon>
        <taxon>Eurotiomycetes</taxon>
        <taxon>Eurotiomycetidae</taxon>
        <taxon>Eurotiales</taxon>
        <taxon>Aspergillaceae</taxon>
        <taxon>Penicillium</taxon>
    </lineage>
</organism>
<evidence type="ECO:0000256" key="1">
    <source>
        <dbReference type="SAM" id="Coils"/>
    </source>
</evidence>
<keyword evidence="3" id="KW-0472">Membrane</keyword>
<feature type="compositionally biased region" description="Basic and acidic residues" evidence="2">
    <location>
        <begin position="386"/>
        <end position="401"/>
    </location>
</feature>
<evidence type="ECO:0000313" key="5">
    <source>
        <dbReference type="Proteomes" id="UP001146351"/>
    </source>
</evidence>
<feature type="transmembrane region" description="Helical" evidence="3">
    <location>
        <begin position="65"/>
        <end position="84"/>
    </location>
</feature>
<gene>
    <name evidence="4" type="ORF">N7492_003782</name>
</gene>
<dbReference type="AlphaFoldDB" id="A0A9W9IMI9"/>
<dbReference type="EMBL" id="JAPQKO010000002">
    <property type="protein sequence ID" value="KAJ5180572.1"/>
    <property type="molecule type" value="Genomic_DNA"/>
</dbReference>
<evidence type="ECO:0000256" key="2">
    <source>
        <dbReference type="SAM" id="MobiDB-lite"/>
    </source>
</evidence>
<feature type="region of interest" description="Disordered" evidence="2">
    <location>
        <begin position="372"/>
        <end position="421"/>
    </location>
</feature>